<comment type="caution">
    <text evidence="1">The sequence shown here is derived from an EMBL/GenBank/DDBJ whole genome shotgun (WGS) entry which is preliminary data.</text>
</comment>
<dbReference type="Pfam" id="PF06995">
    <property type="entry name" value="Phage_P2_GpU"/>
    <property type="match status" value="1"/>
</dbReference>
<keyword evidence="2" id="KW-1185">Reference proteome</keyword>
<evidence type="ECO:0000313" key="2">
    <source>
        <dbReference type="Proteomes" id="UP000316882"/>
    </source>
</evidence>
<gene>
    <name evidence="1" type="ORF">BPA01_48940</name>
</gene>
<evidence type="ECO:0008006" key="3">
    <source>
        <dbReference type="Google" id="ProtNLM"/>
    </source>
</evidence>
<sequence length="124" mass="14187">MIFEVTHEKVRTFDELTRSATARWSKHERFGQKPRSEFLGPDLDSISFKMRFDAQYGVNPKSEMDKLLDLCRSGKADTLIIGGTPIGRDQWVITSVKQSWTAVDNQGRVIVGTADVTMEEYMRK</sequence>
<accession>A0A4Y3PPN2</accession>
<dbReference type="InterPro" id="IPR009734">
    <property type="entry name" value="Myoviridae_GpU"/>
</dbReference>
<evidence type="ECO:0000313" key="1">
    <source>
        <dbReference type="EMBL" id="GEB35314.1"/>
    </source>
</evidence>
<dbReference type="AlphaFoldDB" id="A0A4Y3PPN2"/>
<dbReference type="Proteomes" id="UP000316882">
    <property type="component" value="Unassembled WGS sequence"/>
</dbReference>
<dbReference type="RefSeq" id="WP_208715224.1">
    <property type="nucleotide sequence ID" value="NZ_BJMH01000037.1"/>
</dbReference>
<reference evidence="1 2" key="1">
    <citation type="submission" date="2019-06" db="EMBL/GenBank/DDBJ databases">
        <title>Whole genome shotgun sequence of Brevibacillus parabrevis NBRC 12334.</title>
        <authorList>
            <person name="Hosoyama A."/>
            <person name="Uohara A."/>
            <person name="Ohji S."/>
            <person name="Ichikawa N."/>
        </authorList>
    </citation>
    <scope>NUCLEOTIDE SEQUENCE [LARGE SCALE GENOMIC DNA]</scope>
    <source>
        <strain evidence="1 2">NBRC 12334</strain>
    </source>
</reference>
<dbReference type="EMBL" id="BJMH01000037">
    <property type="protein sequence ID" value="GEB35314.1"/>
    <property type="molecule type" value="Genomic_DNA"/>
</dbReference>
<proteinExistence type="predicted"/>
<name>A0A4Y3PPN2_BREPA</name>
<protein>
    <recommendedName>
        <fullName evidence="3">Phage tail protein</fullName>
    </recommendedName>
</protein>
<organism evidence="1 2">
    <name type="scientific">Brevibacillus parabrevis</name>
    <dbReference type="NCBI Taxonomy" id="54914"/>
    <lineage>
        <taxon>Bacteria</taxon>
        <taxon>Bacillati</taxon>
        <taxon>Bacillota</taxon>
        <taxon>Bacilli</taxon>
        <taxon>Bacillales</taxon>
        <taxon>Paenibacillaceae</taxon>
        <taxon>Brevibacillus</taxon>
    </lineage>
</organism>